<dbReference type="GO" id="GO:0004672">
    <property type="term" value="F:protein kinase activity"/>
    <property type="evidence" value="ECO:0007669"/>
    <property type="project" value="InterPro"/>
</dbReference>
<dbReference type="InterPro" id="IPR011009">
    <property type="entry name" value="Kinase-like_dom_sf"/>
</dbReference>
<proteinExistence type="predicted"/>
<keyword evidence="3" id="KW-1185">Reference proteome</keyword>
<evidence type="ECO:0000259" key="1">
    <source>
        <dbReference type="PROSITE" id="PS50011"/>
    </source>
</evidence>
<dbReference type="EMBL" id="JAGMUU010000025">
    <property type="protein sequence ID" value="KAH7123414.1"/>
    <property type="molecule type" value="Genomic_DNA"/>
</dbReference>
<organism evidence="2 3">
    <name type="scientific">Dactylonectria estremocensis</name>
    <dbReference type="NCBI Taxonomy" id="1079267"/>
    <lineage>
        <taxon>Eukaryota</taxon>
        <taxon>Fungi</taxon>
        <taxon>Dikarya</taxon>
        <taxon>Ascomycota</taxon>
        <taxon>Pezizomycotina</taxon>
        <taxon>Sordariomycetes</taxon>
        <taxon>Hypocreomycetidae</taxon>
        <taxon>Hypocreales</taxon>
        <taxon>Nectriaceae</taxon>
        <taxon>Dactylonectria</taxon>
    </lineage>
</organism>
<sequence length="307" mass="35034">MKIILPFENTPEERLGIGPSQGVVYALDEDIVLKLPFQYEVTRDIKQAYCWDHSIRSLVAMEQEVAVYEALHNRPHPNFTRKLATNRSDYLFLERLEPLQEAWPNAKQRDRHRWVLELLAAVSYLEKIGFVNGDLAVRNLGVDRSNTLKLFDFGSAIPRSHPDFLHDVVRDHSNLATCLHFLLSGVDPFADAHSHARVTKIRDMLKDGRWRIAEGAEVIADIIRDGWAGRNGSMAFNDLFVQVANILDVSHQSSALTMPAESHYQGLQSRCENWLSHARRNPDWKGADEYVAACRDAGHEADLDVWR</sequence>
<dbReference type="Gene3D" id="1.10.510.10">
    <property type="entry name" value="Transferase(Phosphotransferase) domain 1"/>
    <property type="match status" value="1"/>
</dbReference>
<gene>
    <name evidence="2" type="ORF">B0J13DRAFT_566594</name>
</gene>
<protein>
    <recommendedName>
        <fullName evidence="1">Protein kinase domain-containing protein</fullName>
    </recommendedName>
</protein>
<name>A0A9P9DPM0_9HYPO</name>
<evidence type="ECO:0000313" key="2">
    <source>
        <dbReference type="EMBL" id="KAH7123414.1"/>
    </source>
</evidence>
<comment type="caution">
    <text evidence="2">The sequence shown here is derived from an EMBL/GenBank/DDBJ whole genome shotgun (WGS) entry which is preliminary data.</text>
</comment>
<feature type="domain" description="Protein kinase" evidence="1">
    <location>
        <begin position="9"/>
        <end position="307"/>
    </location>
</feature>
<reference evidence="2" key="1">
    <citation type="journal article" date="2021" name="Nat. Commun.">
        <title>Genetic determinants of endophytism in the Arabidopsis root mycobiome.</title>
        <authorList>
            <person name="Mesny F."/>
            <person name="Miyauchi S."/>
            <person name="Thiergart T."/>
            <person name="Pickel B."/>
            <person name="Atanasova L."/>
            <person name="Karlsson M."/>
            <person name="Huettel B."/>
            <person name="Barry K.W."/>
            <person name="Haridas S."/>
            <person name="Chen C."/>
            <person name="Bauer D."/>
            <person name="Andreopoulos W."/>
            <person name="Pangilinan J."/>
            <person name="LaButti K."/>
            <person name="Riley R."/>
            <person name="Lipzen A."/>
            <person name="Clum A."/>
            <person name="Drula E."/>
            <person name="Henrissat B."/>
            <person name="Kohler A."/>
            <person name="Grigoriev I.V."/>
            <person name="Martin F.M."/>
            <person name="Hacquard S."/>
        </authorList>
    </citation>
    <scope>NUCLEOTIDE SEQUENCE</scope>
    <source>
        <strain evidence="2">MPI-CAGE-AT-0021</strain>
    </source>
</reference>
<dbReference type="GO" id="GO:0005524">
    <property type="term" value="F:ATP binding"/>
    <property type="evidence" value="ECO:0007669"/>
    <property type="project" value="InterPro"/>
</dbReference>
<dbReference type="SUPFAM" id="SSF56112">
    <property type="entry name" value="Protein kinase-like (PK-like)"/>
    <property type="match status" value="1"/>
</dbReference>
<dbReference type="OrthoDB" id="4062651at2759"/>
<dbReference type="InterPro" id="IPR000719">
    <property type="entry name" value="Prot_kinase_dom"/>
</dbReference>
<dbReference type="AlphaFoldDB" id="A0A9P9DPM0"/>
<accession>A0A9P9DPM0</accession>
<evidence type="ECO:0000313" key="3">
    <source>
        <dbReference type="Proteomes" id="UP000717696"/>
    </source>
</evidence>
<dbReference type="Proteomes" id="UP000717696">
    <property type="component" value="Unassembled WGS sequence"/>
</dbReference>
<dbReference type="PROSITE" id="PS50011">
    <property type="entry name" value="PROTEIN_KINASE_DOM"/>
    <property type="match status" value="1"/>
</dbReference>